<evidence type="ECO:0000256" key="4">
    <source>
        <dbReference type="ARBA" id="ARBA00022622"/>
    </source>
</evidence>
<evidence type="ECO:0000256" key="3">
    <source>
        <dbReference type="ARBA" id="ARBA00022475"/>
    </source>
</evidence>
<comment type="subcellular location">
    <subcellularLocation>
        <location evidence="1">Cell membrane</location>
        <topology evidence="1">Lipid-anchor</topology>
        <topology evidence="1">GPI-anchor</topology>
    </subcellularLocation>
</comment>
<keyword evidence="5" id="KW-0732">Signal</keyword>
<evidence type="ECO:0000256" key="5">
    <source>
        <dbReference type="ARBA" id="ARBA00022729"/>
    </source>
</evidence>
<dbReference type="GO" id="GO:0009986">
    <property type="term" value="C:cell surface"/>
    <property type="evidence" value="ECO:0007669"/>
    <property type="project" value="TreeGrafter"/>
</dbReference>
<dbReference type="OrthoDB" id="10010764at2759"/>
<dbReference type="GO" id="GO:0016477">
    <property type="term" value="P:cell migration"/>
    <property type="evidence" value="ECO:0007669"/>
    <property type="project" value="TreeGrafter"/>
</dbReference>
<evidence type="ECO:0000313" key="13">
    <source>
        <dbReference type="EMBL" id="CAF0764398.1"/>
    </source>
</evidence>
<evidence type="ECO:0000256" key="7">
    <source>
        <dbReference type="ARBA" id="ARBA00023136"/>
    </source>
</evidence>
<dbReference type="Proteomes" id="UP000663852">
    <property type="component" value="Unassembled WGS sequence"/>
</dbReference>
<evidence type="ECO:0000313" key="14">
    <source>
        <dbReference type="Proteomes" id="UP000663852"/>
    </source>
</evidence>
<evidence type="ECO:0000256" key="8">
    <source>
        <dbReference type="ARBA" id="ARBA00023180"/>
    </source>
</evidence>
<feature type="region of interest" description="Disordered" evidence="12">
    <location>
        <begin position="490"/>
        <end position="515"/>
    </location>
</feature>
<dbReference type="GO" id="GO:0009966">
    <property type="term" value="P:regulation of signal transduction"/>
    <property type="evidence" value="ECO:0007669"/>
    <property type="project" value="InterPro"/>
</dbReference>
<evidence type="ECO:0000256" key="9">
    <source>
        <dbReference type="ARBA" id="ARBA00023207"/>
    </source>
</evidence>
<evidence type="ECO:0000256" key="1">
    <source>
        <dbReference type="ARBA" id="ARBA00004609"/>
    </source>
</evidence>
<reference evidence="13" key="1">
    <citation type="submission" date="2021-02" db="EMBL/GenBank/DDBJ databases">
        <authorList>
            <person name="Nowell W R."/>
        </authorList>
    </citation>
    <scope>NUCLEOTIDE SEQUENCE</scope>
</reference>
<dbReference type="GO" id="GO:0005576">
    <property type="term" value="C:extracellular region"/>
    <property type="evidence" value="ECO:0007669"/>
    <property type="project" value="TreeGrafter"/>
</dbReference>
<dbReference type="GO" id="GO:1905475">
    <property type="term" value="P:regulation of protein localization to membrane"/>
    <property type="evidence" value="ECO:0007669"/>
    <property type="project" value="TreeGrafter"/>
</dbReference>
<keyword evidence="4" id="KW-0336">GPI-anchor</keyword>
<proteinExistence type="inferred from homology"/>
<evidence type="ECO:0000256" key="12">
    <source>
        <dbReference type="SAM" id="MobiDB-lite"/>
    </source>
</evidence>
<comment type="caution">
    <text evidence="13">The sequence shown here is derived from an EMBL/GenBank/DDBJ whole genome shotgun (WGS) entry which is preliminary data.</text>
</comment>
<keyword evidence="8" id="KW-0325">Glycoprotein</keyword>
<evidence type="ECO:0000256" key="10">
    <source>
        <dbReference type="ARBA" id="ARBA00023288"/>
    </source>
</evidence>
<keyword evidence="9" id="KW-0357">Heparan sulfate</keyword>
<keyword evidence="7" id="KW-0472">Membrane</keyword>
<organism evidence="13 14">
    <name type="scientific">Adineta ricciae</name>
    <name type="common">Rotifer</name>
    <dbReference type="NCBI Taxonomy" id="249248"/>
    <lineage>
        <taxon>Eukaryota</taxon>
        <taxon>Metazoa</taxon>
        <taxon>Spiralia</taxon>
        <taxon>Gnathifera</taxon>
        <taxon>Rotifera</taxon>
        <taxon>Eurotatoria</taxon>
        <taxon>Bdelloidea</taxon>
        <taxon>Adinetida</taxon>
        <taxon>Adinetidae</taxon>
        <taxon>Adineta</taxon>
    </lineage>
</organism>
<evidence type="ECO:0000256" key="11">
    <source>
        <dbReference type="RuleBase" id="RU003518"/>
    </source>
</evidence>
<evidence type="ECO:0000256" key="2">
    <source>
        <dbReference type="ARBA" id="ARBA00010260"/>
    </source>
</evidence>
<feature type="compositionally biased region" description="Polar residues" evidence="12">
    <location>
        <begin position="494"/>
        <end position="507"/>
    </location>
</feature>
<dbReference type="EMBL" id="CAJNOJ010000007">
    <property type="protein sequence ID" value="CAF0764398.1"/>
    <property type="molecule type" value="Genomic_DNA"/>
</dbReference>
<dbReference type="GO" id="GO:0005886">
    <property type="term" value="C:plasma membrane"/>
    <property type="evidence" value="ECO:0007669"/>
    <property type="project" value="UniProtKB-SubCell"/>
</dbReference>
<comment type="similarity">
    <text evidence="2 11">Belongs to the glypican family.</text>
</comment>
<dbReference type="AlphaFoldDB" id="A0A813Q9M8"/>
<gene>
    <name evidence="13" type="ORF">EDS130_LOCUS2977</name>
</gene>
<accession>A0A813Q9M8</accession>
<protein>
    <submittedName>
        <fullName evidence="13">Uncharacterized protein</fullName>
    </submittedName>
</protein>
<dbReference type="GO" id="GO:0098552">
    <property type="term" value="C:side of membrane"/>
    <property type="evidence" value="ECO:0007669"/>
    <property type="project" value="UniProtKB-KW"/>
</dbReference>
<keyword evidence="3" id="KW-1003">Cell membrane</keyword>
<keyword evidence="10" id="KW-0449">Lipoprotein</keyword>
<dbReference type="Pfam" id="PF01153">
    <property type="entry name" value="Glypican"/>
    <property type="match status" value="1"/>
</dbReference>
<dbReference type="PANTHER" id="PTHR10822:SF29">
    <property type="entry name" value="DIVISION ABNORMALLY DELAYED PROTEIN"/>
    <property type="match status" value="1"/>
</dbReference>
<dbReference type="PANTHER" id="PTHR10822">
    <property type="entry name" value="GLYPICAN"/>
    <property type="match status" value="1"/>
</dbReference>
<name>A0A813Q9M8_ADIRI</name>
<sequence>MKYDIQLIVPSEPFLGLKLCENLINDTCCPQLYEDQIQNATAIELYQLFELYSIRLYEPLLSLTNQFNNTIRRLIELSRNATYFRFQDEYHSSVESFFNSLLTVNYKNYQYDIQNHVDDFFRQILRISMESDSENQARLSTYLVCLWRNHPFGNRPNVIAKQIEANFGKLLHLNELLKLSLELVQFMSMSVTTDNHCVDSYMQLTYCNLCSGRTELPCLSSCIHTIESCLVNISLINDLWMNFIDSLDSIDYFNGVEKVFSTISTSIFDAVMTFLKSDGILNQDIIDQCGSVPMRKEIFDRNQKFQDEHHTSLSLLDEQLMSMKQSLKIYRSFWLGLPEEICQTKGISTSNENLCWTGTAISNEKKQPIINNYDKPLNLRLQWILKEIREKSQTLRNKKDLPLDNLTLTSTNKTLEDAVKLNLPDDLDDYPNDDELHYSDYAYEDSPDESTSSTTIRMTSTATLDDDTLIDDMNTVSYYDYAEQDLYSDEHADVSSTRPASSNNSTIAKPIPSHHQRQPIIWNINIDKETSTERSTPQPNSCISLHHFSLFFFVLLVSLLFHL</sequence>
<evidence type="ECO:0000256" key="6">
    <source>
        <dbReference type="ARBA" id="ARBA00022974"/>
    </source>
</evidence>
<keyword evidence="6" id="KW-0654">Proteoglycan</keyword>
<dbReference type="InterPro" id="IPR001863">
    <property type="entry name" value="Glypican"/>
</dbReference>